<dbReference type="EMBL" id="JADNRY010000041">
    <property type="protein sequence ID" value="KAF9070310.1"/>
    <property type="molecule type" value="Genomic_DNA"/>
</dbReference>
<feature type="region of interest" description="Disordered" evidence="1">
    <location>
        <begin position="35"/>
        <end position="58"/>
    </location>
</feature>
<proteinExistence type="predicted"/>
<gene>
    <name evidence="3" type="ORF">BDP27DRAFT_1220740</name>
</gene>
<keyword evidence="2" id="KW-1133">Transmembrane helix</keyword>
<sequence length="58" mass="6719">MSKPNKFPNPFVLVGLSLSSFIIFYTVTKYREKTNPASQYPRQLDHPLVPPSRPRENN</sequence>
<keyword evidence="2" id="KW-0472">Membrane</keyword>
<dbReference type="Proteomes" id="UP000772434">
    <property type="component" value="Unassembled WGS sequence"/>
</dbReference>
<evidence type="ECO:0000313" key="4">
    <source>
        <dbReference type="Proteomes" id="UP000772434"/>
    </source>
</evidence>
<evidence type="ECO:0000313" key="3">
    <source>
        <dbReference type="EMBL" id="KAF9070310.1"/>
    </source>
</evidence>
<reference evidence="3" key="1">
    <citation type="submission" date="2020-11" db="EMBL/GenBank/DDBJ databases">
        <authorList>
            <consortium name="DOE Joint Genome Institute"/>
            <person name="Ahrendt S."/>
            <person name="Riley R."/>
            <person name="Andreopoulos W."/>
            <person name="Labutti K."/>
            <person name="Pangilinan J."/>
            <person name="Ruiz-Duenas F.J."/>
            <person name="Barrasa J.M."/>
            <person name="Sanchez-Garcia M."/>
            <person name="Camarero S."/>
            <person name="Miyauchi S."/>
            <person name="Serrano A."/>
            <person name="Linde D."/>
            <person name="Babiker R."/>
            <person name="Drula E."/>
            <person name="Ayuso-Fernandez I."/>
            <person name="Pacheco R."/>
            <person name="Padilla G."/>
            <person name="Ferreira P."/>
            <person name="Barriuso J."/>
            <person name="Kellner H."/>
            <person name="Castanera R."/>
            <person name="Alfaro M."/>
            <person name="Ramirez L."/>
            <person name="Pisabarro A.G."/>
            <person name="Kuo A."/>
            <person name="Tritt A."/>
            <person name="Lipzen A."/>
            <person name="He G."/>
            <person name="Yan M."/>
            <person name="Ng V."/>
            <person name="Cullen D."/>
            <person name="Martin F."/>
            <person name="Rosso M.-N."/>
            <person name="Henrissat B."/>
            <person name="Hibbett D."/>
            <person name="Martinez A.T."/>
            <person name="Grigoriev I.V."/>
        </authorList>
    </citation>
    <scope>NUCLEOTIDE SEQUENCE</scope>
    <source>
        <strain evidence="3">AH 40177</strain>
    </source>
</reference>
<feature type="transmembrane region" description="Helical" evidence="2">
    <location>
        <begin position="12"/>
        <end position="28"/>
    </location>
</feature>
<name>A0A9P5PY56_9AGAR</name>
<keyword evidence="2" id="KW-0812">Transmembrane</keyword>
<accession>A0A9P5PY56</accession>
<comment type="caution">
    <text evidence="3">The sequence shown here is derived from an EMBL/GenBank/DDBJ whole genome shotgun (WGS) entry which is preliminary data.</text>
</comment>
<dbReference type="AlphaFoldDB" id="A0A9P5PY56"/>
<keyword evidence="4" id="KW-1185">Reference proteome</keyword>
<evidence type="ECO:0000256" key="2">
    <source>
        <dbReference type="SAM" id="Phobius"/>
    </source>
</evidence>
<protein>
    <submittedName>
        <fullName evidence="3">Uncharacterized protein</fullName>
    </submittedName>
</protein>
<dbReference type="OrthoDB" id="2779451at2759"/>
<evidence type="ECO:0000256" key="1">
    <source>
        <dbReference type="SAM" id="MobiDB-lite"/>
    </source>
</evidence>
<organism evidence="3 4">
    <name type="scientific">Rhodocollybia butyracea</name>
    <dbReference type="NCBI Taxonomy" id="206335"/>
    <lineage>
        <taxon>Eukaryota</taxon>
        <taxon>Fungi</taxon>
        <taxon>Dikarya</taxon>
        <taxon>Basidiomycota</taxon>
        <taxon>Agaricomycotina</taxon>
        <taxon>Agaricomycetes</taxon>
        <taxon>Agaricomycetidae</taxon>
        <taxon>Agaricales</taxon>
        <taxon>Marasmiineae</taxon>
        <taxon>Omphalotaceae</taxon>
        <taxon>Rhodocollybia</taxon>
    </lineage>
</organism>